<organism evidence="1 2">
    <name type="scientific">Halalkalibacter nanhaiisediminis</name>
    <dbReference type="NCBI Taxonomy" id="688079"/>
    <lineage>
        <taxon>Bacteria</taxon>
        <taxon>Bacillati</taxon>
        <taxon>Bacillota</taxon>
        <taxon>Bacilli</taxon>
        <taxon>Bacillales</taxon>
        <taxon>Bacillaceae</taxon>
        <taxon>Halalkalibacter</taxon>
    </lineage>
</organism>
<dbReference type="AlphaFoldDB" id="A0A562QU22"/>
<dbReference type="EMBL" id="VLKZ01000001">
    <property type="protein sequence ID" value="TWI59740.1"/>
    <property type="molecule type" value="Genomic_DNA"/>
</dbReference>
<gene>
    <name evidence="1" type="ORF">IQ10_00161</name>
</gene>
<dbReference type="Proteomes" id="UP000315711">
    <property type="component" value="Unassembled WGS sequence"/>
</dbReference>
<keyword evidence="2" id="KW-1185">Reference proteome</keyword>
<comment type="caution">
    <text evidence="1">The sequence shown here is derived from an EMBL/GenBank/DDBJ whole genome shotgun (WGS) entry which is preliminary data.</text>
</comment>
<dbReference type="RefSeq" id="WP_144448574.1">
    <property type="nucleotide sequence ID" value="NZ_VLKZ01000001.1"/>
</dbReference>
<evidence type="ECO:0000313" key="1">
    <source>
        <dbReference type="EMBL" id="TWI59740.1"/>
    </source>
</evidence>
<evidence type="ECO:0000313" key="2">
    <source>
        <dbReference type="Proteomes" id="UP000315711"/>
    </source>
</evidence>
<dbReference type="OrthoDB" id="2374547at2"/>
<proteinExistence type="predicted"/>
<accession>A0A562QU22</accession>
<protein>
    <submittedName>
        <fullName evidence="1">YwhD-like protein</fullName>
    </submittedName>
</protein>
<sequence>MISVDLLNDDNLKKKKTGFNILSGDSTSGHGGYGAGVMNLDNISPVFVDPEEGEAFVDMGALHARSAVEKRIKFLPNKEEVPNGKLYWLVWVAIQYKDGKPYYAGVTGCEMTVDTEIRRGYKSLPEHVNKMDKSLKGHIIVEHMDELSKNILADFLKNHNEQMWLHSDKALHEALQPK</sequence>
<dbReference type="Pfam" id="PF08741">
    <property type="entry name" value="YwhD"/>
    <property type="match status" value="1"/>
</dbReference>
<dbReference type="InterPro" id="IPR014852">
    <property type="entry name" value="YwhD"/>
</dbReference>
<name>A0A562QU22_9BACI</name>
<reference evidence="1 2" key="1">
    <citation type="journal article" date="2015" name="Stand. Genomic Sci.">
        <title>Genomic Encyclopedia of Bacterial and Archaeal Type Strains, Phase III: the genomes of soil and plant-associated and newly described type strains.</title>
        <authorList>
            <person name="Whitman W.B."/>
            <person name="Woyke T."/>
            <person name="Klenk H.P."/>
            <person name="Zhou Y."/>
            <person name="Lilburn T.G."/>
            <person name="Beck B.J."/>
            <person name="De Vos P."/>
            <person name="Vandamme P."/>
            <person name="Eisen J.A."/>
            <person name="Garrity G."/>
            <person name="Hugenholtz P."/>
            <person name="Kyrpides N.C."/>
        </authorList>
    </citation>
    <scope>NUCLEOTIDE SEQUENCE [LARGE SCALE GENOMIC DNA]</scope>
    <source>
        <strain evidence="1 2">CGMCC 1.10116</strain>
    </source>
</reference>